<proteinExistence type="predicted"/>
<dbReference type="GO" id="GO:0016787">
    <property type="term" value="F:hydrolase activity"/>
    <property type="evidence" value="ECO:0007669"/>
    <property type="project" value="UniProtKB-KW"/>
</dbReference>
<dbReference type="InterPro" id="IPR000801">
    <property type="entry name" value="Esterase-like"/>
</dbReference>
<dbReference type="RefSeq" id="WP_205117823.1">
    <property type="nucleotide sequence ID" value="NZ_JAFBCM010000001.1"/>
</dbReference>
<dbReference type="Pfam" id="PF00756">
    <property type="entry name" value="Esterase"/>
    <property type="match status" value="1"/>
</dbReference>
<evidence type="ECO:0000313" key="2">
    <source>
        <dbReference type="Proteomes" id="UP001595699"/>
    </source>
</evidence>
<keyword evidence="1" id="KW-0378">Hydrolase</keyword>
<dbReference type="EMBL" id="JBHRZH010000018">
    <property type="protein sequence ID" value="MFC3763471.1"/>
    <property type="molecule type" value="Genomic_DNA"/>
</dbReference>
<evidence type="ECO:0000313" key="1">
    <source>
        <dbReference type="EMBL" id="MFC3763471.1"/>
    </source>
</evidence>
<protein>
    <submittedName>
        <fullName evidence="1">Alpha/beta hydrolase</fullName>
    </submittedName>
</protein>
<keyword evidence="2" id="KW-1185">Reference proteome</keyword>
<accession>A0ABV7YE17</accession>
<dbReference type="Gene3D" id="3.40.50.1820">
    <property type="entry name" value="alpha/beta hydrolase"/>
    <property type="match status" value="1"/>
</dbReference>
<reference evidence="2" key="1">
    <citation type="journal article" date="2019" name="Int. J. Syst. Evol. Microbiol.">
        <title>The Global Catalogue of Microorganisms (GCM) 10K type strain sequencing project: providing services to taxonomists for standard genome sequencing and annotation.</title>
        <authorList>
            <consortium name="The Broad Institute Genomics Platform"/>
            <consortium name="The Broad Institute Genome Sequencing Center for Infectious Disease"/>
            <person name="Wu L."/>
            <person name="Ma J."/>
        </authorList>
    </citation>
    <scope>NUCLEOTIDE SEQUENCE [LARGE SCALE GENOMIC DNA]</scope>
    <source>
        <strain evidence="2">CGMCC 4.7241</strain>
    </source>
</reference>
<name>A0ABV7YE17_9ACTN</name>
<gene>
    <name evidence="1" type="ORF">ACFOUW_21715</name>
</gene>
<dbReference type="PANTHER" id="PTHR48098">
    <property type="entry name" value="ENTEROCHELIN ESTERASE-RELATED"/>
    <property type="match status" value="1"/>
</dbReference>
<sequence length="346" mass="38625">MYPWSTALAGRLDEHVVSSELLRGNPLGDSPDRDLIVYVPPGYEDSPEQRYPTVYVLQGYTGTLGSWHNESAYSRTFYSSADAMFARGDAPPAIVAFVDGWNLYGGSQYIDSPGTGQHHAHFCEEVVPFVDSRYRTLADREHRGLMGHSSGGYGSAVTSMLRPDLFGAFVKHAGDAGFEMCYLPSIPDAVRALRDYDSDVWRWWEDFRTRAEDNLAFSKPGDGLILVYLGLAACYSPDGDAKPALPFDPRTGSLRPEHWERWLAWDPVRMVSRHAEAMRSMRGIWIDAGRRDDFHLDLGAEAFRDALVTAGVSVDAIRFELHDGTHAISGDRLMNSLTWLTKLLTP</sequence>
<dbReference type="InterPro" id="IPR050583">
    <property type="entry name" value="Mycobacterial_A85_antigen"/>
</dbReference>
<dbReference type="InterPro" id="IPR029058">
    <property type="entry name" value="AB_hydrolase_fold"/>
</dbReference>
<organism evidence="1 2">
    <name type="scientific">Tenggerimyces flavus</name>
    <dbReference type="NCBI Taxonomy" id="1708749"/>
    <lineage>
        <taxon>Bacteria</taxon>
        <taxon>Bacillati</taxon>
        <taxon>Actinomycetota</taxon>
        <taxon>Actinomycetes</taxon>
        <taxon>Propionibacteriales</taxon>
        <taxon>Nocardioidaceae</taxon>
        <taxon>Tenggerimyces</taxon>
    </lineage>
</organism>
<dbReference type="SUPFAM" id="SSF53474">
    <property type="entry name" value="alpha/beta-Hydrolases"/>
    <property type="match status" value="1"/>
</dbReference>
<dbReference type="Proteomes" id="UP001595699">
    <property type="component" value="Unassembled WGS sequence"/>
</dbReference>
<comment type="caution">
    <text evidence="1">The sequence shown here is derived from an EMBL/GenBank/DDBJ whole genome shotgun (WGS) entry which is preliminary data.</text>
</comment>